<organism evidence="1 2">
    <name type="scientific">Fictibacillus phosphorivorans</name>
    <dbReference type="NCBI Taxonomy" id="1221500"/>
    <lineage>
        <taxon>Bacteria</taxon>
        <taxon>Bacillati</taxon>
        <taxon>Bacillota</taxon>
        <taxon>Bacilli</taxon>
        <taxon>Bacillales</taxon>
        <taxon>Fictibacillaceae</taxon>
        <taxon>Fictibacillus</taxon>
    </lineage>
</organism>
<evidence type="ECO:0000313" key="1">
    <source>
        <dbReference type="EMBL" id="KZE69044.1"/>
    </source>
</evidence>
<sequence>MEIKPSLRIRPVYRMINKSEINEAIRLIKLDIEELERELSGKYPSIVMDAIEDTLNRYKYDLGYLERRLTRLQKYNNPDN</sequence>
<dbReference type="Proteomes" id="UP000076567">
    <property type="component" value="Unassembled WGS sequence"/>
</dbReference>
<keyword evidence="2" id="KW-1185">Reference proteome</keyword>
<protein>
    <submittedName>
        <fullName evidence="1">Uncharacterized protein</fullName>
    </submittedName>
</protein>
<dbReference type="RefSeq" id="WP_066236391.1">
    <property type="nucleotide sequence ID" value="NZ_LRFC01000001.1"/>
</dbReference>
<name>A0A161TIN1_9BACL</name>
<accession>A0A161TIN1</accession>
<dbReference type="EMBL" id="LRFC01000001">
    <property type="protein sequence ID" value="KZE69044.1"/>
    <property type="molecule type" value="Genomic_DNA"/>
</dbReference>
<gene>
    <name evidence="1" type="ORF">AWM68_01900</name>
</gene>
<reference evidence="2" key="1">
    <citation type="submission" date="2016-01" db="EMBL/GenBank/DDBJ databases">
        <title>Draft genome of Chromobacterium sp. F49.</title>
        <authorList>
            <person name="Hong K.W."/>
        </authorList>
    </citation>
    <scope>NUCLEOTIDE SEQUENCE [LARGE SCALE GENOMIC DNA]</scope>
    <source>
        <strain evidence="2">P7IIIA</strain>
    </source>
</reference>
<dbReference type="AlphaFoldDB" id="A0A161TIN1"/>
<comment type="caution">
    <text evidence="1">The sequence shown here is derived from an EMBL/GenBank/DDBJ whole genome shotgun (WGS) entry which is preliminary data.</text>
</comment>
<dbReference type="OrthoDB" id="2935859at2"/>
<proteinExistence type="predicted"/>
<evidence type="ECO:0000313" key="2">
    <source>
        <dbReference type="Proteomes" id="UP000076567"/>
    </source>
</evidence>